<dbReference type="NCBIfam" id="NF010623">
    <property type="entry name" value="PRK14016.1"/>
    <property type="match status" value="1"/>
</dbReference>
<dbReference type="EC" id="6.3.2.29" evidence="6"/>
<dbReference type="Gene3D" id="3.90.190.20">
    <property type="entry name" value="Mur ligase, C-terminal domain"/>
    <property type="match status" value="1"/>
</dbReference>
<dbReference type="Gene3D" id="3.40.1190.10">
    <property type="entry name" value="Mur-like, catalytic domain"/>
    <property type="match status" value="1"/>
</dbReference>
<evidence type="ECO:0000256" key="10">
    <source>
        <dbReference type="ARBA" id="ARBA00022840"/>
    </source>
</evidence>
<dbReference type="Gene3D" id="3.30.470.20">
    <property type="entry name" value="ATP-grasp fold, B domain"/>
    <property type="match status" value="2"/>
</dbReference>
<dbReference type="InterPro" id="IPR011761">
    <property type="entry name" value="ATP-grasp"/>
</dbReference>
<dbReference type="PANTHER" id="PTHR23135:SF18">
    <property type="entry name" value="CYANOPHYCIN SYNTHETASE"/>
    <property type="match status" value="1"/>
</dbReference>
<name>A0A6M0RCT2_9CLOT</name>
<dbReference type="SUPFAM" id="SSF53623">
    <property type="entry name" value="MurD-like peptide ligases, catalytic domain"/>
    <property type="match status" value="1"/>
</dbReference>
<evidence type="ECO:0000313" key="17">
    <source>
        <dbReference type="Proteomes" id="UP000473885"/>
    </source>
</evidence>
<keyword evidence="9 14" id="KW-0547">Nucleotide-binding</keyword>
<dbReference type="Pfam" id="PF08443">
    <property type="entry name" value="RimK"/>
    <property type="match status" value="2"/>
</dbReference>
<evidence type="ECO:0000256" key="2">
    <source>
        <dbReference type="ARBA" id="ARBA00004752"/>
    </source>
</evidence>
<dbReference type="InterPro" id="IPR004101">
    <property type="entry name" value="Mur_ligase_C"/>
</dbReference>
<evidence type="ECO:0000256" key="3">
    <source>
        <dbReference type="ARBA" id="ARBA00009060"/>
    </source>
</evidence>
<dbReference type="NCBIfam" id="TIGR02068">
    <property type="entry name" value="cya_phycin_syn"/>
    <property type="match status" value="1"/>
</dbReference>
<feature type="domain" description="ATP-grasp" evidence="15">
    <location>
        <begin position="218"/>
        <end position="470"/>
    </location>
</feature>
<organism evidence="16 17">
    <name type="scientific">Clostridium niameyense</name>
    <dbReference type="NCBI Taxonomy" id="1622073"/>
    <lineage>
        <taxon>Bacteria</taxon>
        <taxon>Bacillati</taxon>
        <taxon>Bacillota</taxon>
        <taxon>Clostridia</taxon>
        <taxon>Eubacteriales</taxon>
        <taxon>Clostridiaceae</taxon>
        <taxon>Clostridium</taxon>
    </lineage>
</organism>
<comment type="similarity">
    <text evidence="3">In the C-terminal section; belongs to the MurCDEF family.</text>
</comment>
<dbReference type="Proteomes" id="UP000473885">
    <property type="component" value="Unassembled WGS sequence"/>
</dbReference>
<dbReference type="Pfam" id="PF18921">
    <property type="entry name" value="Cyanophycin_syn"/>
    <property type="match status" value="1"/>
</dbReference>
<dbReference type="InterPro" id="IPR013651">
    <property type="entry name" value="ATP-grasp_RimK-type"/>
</dbReference>
<evidence type="ECO:0000256" key="11">
    <source>
        <dbReference type="ARBA" id="ARBA00031353"/>
    </source>
</evidence>
<dbReference type="EMBL" id="SXDP01000007">
    <property type="protein sequence ID" value="NEZ47399.1"/>
    <property type="molecule type" value="Genomic_DNA"/>
</dbReference>
<dbReference type="GO" id="GO:0004326">
    <property type="term" value="F:tetrahydrofolylpolyglutamate synthase activity"/>
    <property type="evidence" value="ECO:0007669"/>
    <property type="project" value="InterPro"/>
</dbReference>
<dbReference type="Pfam" id="PF02875">
    <property type="entry name" value="Mur_ligase_C"/>
    <property type="match status" value="1"/>
</dbReference>
<dbReference type="EC" id="6.3.2.30" evidence="5"/>
<dbReference type="SUPFAM" id="SSF56059">
    <property type="entry name" value="Glutathione synthetase ATP-binding domain-like"/>
    <property type="match status" value="1"/>
</dbReference>
<dbReference type="PROSITE" id="PS01011">
    <property type="entry name" value="FOLYLPOLYGLU_SYNT_1"/>
    <property type="match status" value="1"/>
</dbReference>
<dbReference type="GO" id="GO:0046872">
    <property type="term" value="F:metal ion binding"/>
    <property type="evidence" value="ECO:0007669"/>
    <property type="project" value="InterPro"/>
</dbReference>
<dbReference type="AlphaFoldDB" id="A0A6M0RCT2"/>
<dbReference type="InterPro" id="IPR011810">
    <property type="entry name" value="Cya_phycin_syn"/>
</dbReference>
<keyword evidence="17" id="KW-1185">Reference proteome</keyword>
<keyword evidence="10 14" id="KW-0067">ATP-binding</keyword>
<gene>
    <name evidence="16" type="primary">cphA</name>
    <name evidence="16" type="ORF">FDF74_09355</name>
</gene>
<dbReference type="InterPro" id="IPR018109">
    <property type="entry name" value="Folylpolyglutamate_synth_CS"/>
</dbReference>
<keyword evidence="8 16" id="KW-0436">Ligase</keyword>
<evidence type="ECO:0000256" key="4">
    <source>
        <dbReference type="ARBA" id="ARBA00011738"/>
    </source>
</evidence>
<evidence type="ECO:0000256" key="6">
    <source>
        <dbReference type="ARBA" id="ARBA00013005"/>
    </source>
</evidence>
<dbReference type="Pfam" id="PF08245">
    <property type="entry name" value="Mur_ligase_M"/>
    <property type="match status" value="1"/>
</dbReference>
<evidence type="ECO:0000256" key="5">
    <source>
        <dbReference type="ARBA" id="ARBA00012968"/>
    </source>
</evidence>
<evidence type="ECO:0000256" key="1">
    <source>
        <dbReference type="ARBA" id="ARBA00003184"/>
    </source>
</evidence>
<evidence type="ECO:0000259" key="15">
    <source>
        <dbReference type="PROSITE" id="PS50975"/>
    </source>
</evidence>
<evidence type="ECO:0000313" key="16">
    <source>
        <dbReference type="EMBL" id="NEZ47399.1"/>
    </source>
</evidence>
<comment type="catalytic activity">
    <reaction evidence="12">
        <text>[L-4-(L-arginin-2-N-yl)aspartate](n)-L-aspartate + L-arginine + ATP = [L-4-(L-arginin-2-N-yl)aspartate](n+1) + ADP + phosphate + H(+)</text>
        <dbReference type="Rhea" id="RHEA:23888"/>
        <dbReference type="Rhea" id="RHEA-COMP:13732"/>
        <dbReference type="Rhea" id="RHEA-COMP:13733"/>
        <dbReference type="ChEBI" id="CHEBI:15378"/>
        <dbReference type="ChEBI" id="CHEBI:30616"/>
        <dbReference type="ChEBI" id="CHEBI:32682"/>
        <dbReference type="ChEBI" id="CHEBI:43474"/>
        <dbReference type="ChEBI" id="CHEBI:137986"/>
        <dbReference type="ChEBI" id="CHEBI:137990"/>
        <dbReference type="ChEBI" id="CHEBI:456216"/>
        <dbReference type="EC" id="6.3.2.30"/>
    </reaction>
</comment>
<dbReference type="PANTHER" id="PTHR23135">
    <property type="entry name" value="MUR LIGASE FAMILY MEMBER"/>
    <property type="match status" value="1"/>
</dbReference>
<accession>A0A6M0RCT2</accession>
<dbReference type="GO" id="GO:0005524">
    <property type="term" value="F:ATP binding"/>
    <property type="evidence" value="ECO:0007669"/>
    <property type="project" value="UniProtKB-UniRule"/>
</dbReference>
<dbReference type="PROSITE" id="PS50975">
    <property type="entry name" value="ATP_GRASP"/>
    <property type="match status" value="1"/>
</dbReference>
<comment type="caution">
    <text evidence="16">The sequence shown here is derived from an EMBL/GenBank/DDBJ whole genome shotgun (WGS) entry which is preliminary data.</text>
</comment>
<comment type="function">
    <text evidence="1">Catalyzes the ATP-dependent polymerization of arginine and aspartate to multi-L-arginyl-poly-L-aspartic acid (cyanophycin; a water-insoluble reserve polymer).</text>
</comment>
<proteinExistence type="inferred from homology"/>
<dbReference type="RefSeq" id="WP_163249441.1">
    <property type="nucleotide sequence ID" value="NZ_SXDP01000007.1"/>
</dbReference>
<dbReference type="GO" id="GO:0071160">
    <property type="term" value="F:cyanophycin synthetase activity (L-aspartate-adding)"/>
    <property type="evidence" value="ECO:0007669"/>
    <property type="project" value="UniProtKB-EC"/>
</dbReference>
<evidence type="ECO:0000256" key="13">
    <source>
        <dbReference type="ARBA" id="ARBA00048425"/>
    </source>
</evidence>
<dbReference type="GO" id="GO:0071161">
    <property type="term" value="F:cyanophycin synthetase activity (L-arginine-adding)"/>
    <property type="evidence" value="ECO:0007669"/>
    <property type="project" value="UniProtKB-EC"/>
</dbReference>
<dbReference type="SUPFAM" id="SSF53244">
    <property type="entry name" value="MurD-like peptide ligases, peptide-binding domain"/>
    <property type="match status" value="1"/>
</dbReference>
<evidence type="ECO:0000256" key="8">
    <source>
        <dbReference type="ARBA" id="ARBA00022598"/>
    </source>
</evidence>
<dbReference type="InterPro" id="IPR044019">
    <property type="entry name" value="Cyanophycin_syn_N"/>
</dbReference>
<comment type="catalytic activity">
    <reaction evidence="13">
        <text>[L-4-(L-arginin-2-N-yl)aspartate](n) + L-aspartate + ATP = [L-4-(L-arginin-2-N-yl)aspartate](n)-L-aspartate + ADP + phosphate + H(+)</text>
        <dbReference type="Rhea" id="RHEA:13277"/>
        <dbReference type="Rhea" id="RHEA-COMP:13728"/>
        <dbReference type="Rhea" id="RHEA-COMP:13733"/>
        <dbReference type="ChEBI" id="CHEBI:15378"/>
        <dbReference type="ChEBI" id="CHEBI:29991"/>
        <dbReference type="ChEBI" id="CHEBI:30616"/>
        <dbReference type="ChEBI" id="CHEBI:43474"/>
        <dbReference type="ChEBI" id="CHEBI:137986"/>
        <dbReference type="ChEBI" id="CHEBI:137990"/>
        <dbReference type="ChEBI" id="CHEBI:456216"/>
        <dbReference type="EC" id="6.3.2.29"/>
    </reaction>
</comment>
<evidence type="ECO:0000256" key="9">
    <source>
        <dbReference type="ARBA" id="ARBA00022741"/>
    </source>
</evidence>
<evidence type="ECO:0000256" key="14">
    <source>
        <dbReference type="PROSITE-ProRule" id="PRU00409"/>
    </source>
</evidence>
<dbReference type="InterPro" id="IPR036565">
    <property type="entry name" value="Mur-like_cat_sf"/>
</dbReference>
<protein>
    <recommendedName>
        <fullName evidence="7">Cyanophycin synthetase</fullName>
        <ecNumber evidence="6">6.3.2.29</ecNumber>
        <ecNumber evidence="5">6.3.2.30</ecNumber>
    </recommendedName>
    <alternativeName>
        <fullName evidence="11">Cyanophycin synthase</fullName>
    </alternativeName>
</protein>
<reference evidence="16 17" key="1">
    <citation type="submission" date="2019-04" db="EMBL/GenBank/DDBJ databases">
        <title>Genome sequencing of Clostridium botulinum Groups I-IV and Clostridium butyricum.</title>
        <authorList>
            <person name="Brunt J."/>
            <person name="Van Vliet A.H.M."/>
            <person name="Stringer S.C."/>
            <person name="Carter A.T."/>
            <person name="Peck M.W."/>
        </authorList>
    </citation>
    <scope>NUCLEOTIDE SEQUENCE [LARGE SCALE GENOMIC DNA]</scope>
    <source>
        <strain evidence="16 17">IFR 18/094</strain>
    </source>
</reference>
<comment type="pathway">
    <text evidence="2">Cell wall biogenesis; peptidoglycan biosynthesis.</text>
</comment>
<dbReference type="InterPro" id="IPR036615">
    <property type="entry name" value="Mur_ligase_C_dom_sf"/>
</dbReference>
<dbReference type="InterPro" id="IPR013221">
    <property type="entry name" value="Mur_ligase_cen"/>
</dbReference>
<sequence>MKIEKVRVFEGRNIYSHKRCIKMNLDLEGYSDVSSKEISGFNKALLGYLPSLREHCCSIGEKGGFLQRLYEGTYLSHICEHTVIALENILDIDVSYGKAREIGGEKYYIIYEYKYRNTGIECGKIAVELINSIINNKDYNLKNKIEQLKYILKTEELGPSTLAIINEAKKHNIPITKIGENSMFQLGYGVNSQRVEATICDSTSTISVDIACDKLLTKDILNNQCVPTAKGYRVNNYIDLLIKADNIGYPVVLKPRFGNQGKGVFVNIKTQDELINDYRILSKDYKEIIIEKFIHGKDYRICIVDGKFIAAAQRIPPYVIGNGINSVQELISELNKDSRRGEGHEKPLTKIKIDKELKENIAKQGFDLNSIISKNQKVILRQNANLSTGGIAIDCTDIVSDDVKDVCIRAAKAIGLNICGIDLCCRDISNPLDKDSAIMEVNAAPGIRMHQYPYKGKSRNVAKAIIDMMFKNNKSSIPIISVTGTNGKTTTTRLISHILKKCGKSVGMTTTGGIYINDKCIEKGDTTGYDSATTILTNNEIDIAVLELARGGLIKGGLPYNLSDIAIITNITEDHLGLDGINTLEDMAYVKSLVGEAVKEDGYVVVNADDKASINIIDRMRSKIILFSKDKDNIILNKYLKRGSMNVYLHDDFIYMQQGNIKKSIINVKDIPITLGGKLDYNIENSMAVISALIGMGIDIEYIKEGISTFYSNEYDNPGRFNLYNLEGCSVILDYGHNIEGYKAVFNGVEKIKHKSTIGVIGVPGDRTNSSMMEIGNICGKFFDYIYIKEDRDKRGRKVGEVANLIKNAILDTGFDKNKIKIILDEEKALKEAIEKSNKDDLVVMFFEEFEPALNIVKEKAKKGKGNEESIALA</sequence>
<comment type="subunit">
    <text evidence="4">Homodimer.</text>
</comment>
<evidence type="ECO:0000256" key="7">
    <source>
        <dbReference type="ARBA" id="ARBA00022036"/>
    </source>
</evidence>
<evidence type="ECO:0000256" key="12">
    <source>
        <dbReference type="ARBA" id="ARBA00048094"/>
    </source>
</evidence>